<accession>A0ABZ1YX56</accession>
<dbReference type="InterPro" id="IPR002347">
    <property type="entry name" value="SDR_fam"/>
</dbReference>
<dbReference type="PRINTS" id="PR00080">
    <property type="entry name" value="SDRFAMILY"/>
</dbReference>
<sequence length="261" mass="27124">MTSQDIALKPFDLSGKTALITGATRGLGRAIADAFAGAGADIVVVSRKPEACEKVAAELTATHGVRTWPMACNVSSWEQCTELADRAEAATSGVDVLVNNAGMSPLYPSLTQLDEGLYDKVFGVNTKGPFRLAILLGEAMHGRGHGSIINLSSVESLYPTPHALPYAAAKAALNVIGKGLAREFGPTVRVNTILAGPFLTDIAKSWDMAAFDAIARRGIALQRAGSPDEIVGAALYLASDAASYTTGSEIRVDGGVFGAFV</sequence>
<evidence type="ECO:0000313" key="2">
    <source>
        <dbReference type="EMBL" id="WUV46460.1"/>
    </source>
</evidence>
<dbReference type="PANTHER" id="PTHR43943:SF2">
    <property type="entry name" value="DEHYDROGENASE_REDUCTASE 4"/>
    <property type="match status" value="1"/>
</dbReference>
<gene>
    <name evidence="2" type="ORF">OG563_46740</name>
</gene>
<dbReference type="SUPFAM" id="SSF51735">
    <property type="entry name" value="NAD(P)-binding Rossmann-fold domains"/>
    <property type="match status" value="1"/>
</dbReference>
<dbReference type="Gene3D" id="3.40.50.720">
    <property type="entry name" value="NAD(P)-binding Rossmann-like Domain"/>
    <property type="match status" value="1"/>
</dbReference>
<proteinExistence type="inferred from homology"/>
<dbReference type="Proteomes" id="UP001432062">
    <property type="component" value="Chromosome"/>
</dbReference>
<evidence type="ECO:0000313" key="3">
    <source>
        <dbReference type="Proteomes" id="UP001432062"/>
    </source>
</evidence>
<protein>
    <submittedName>
        <fullName evidence="2">SDR family oxidoreductase</fullName>
    </submittedName>
</protein>
<dbReference type="PROSITE" id="PS00061">
    <property type="entry name" value="ADH_SHORT"/>
    <property type="match status" value="1"/>
</dbReference>
<dbReference type="PRINTS" id="PR00081">
    <property type="entry name" value="GDHRDH"/>
</dbReference>
<organism evidence="2 3">
    <name type="scientific">Nocardia vinacea</name>
    <dbReference type="NCBI Taxonomy" id="96468"/>
    <lineage>
        <taxon>Bacteria</taxon>
        <taxon>Bacillati</taxon>
        <taxon>Actinomycetota</taxon>
        <taxon>Actinomycetes</taxon>
        <taxon>Mycobacteriales</taxon>
        <taxon>Nocardiaceae</taxon>
        <taxon>Nocardia</taxon>
    </lineage>
</organism>
<dbReference type="InterPro" id="IPR036291">
    <property type="entry name" value="NAD(P)-bd_dom_sf"/>
</dbReference>
<evidence type="ECO:0000256" key="1">
    <source>
        <dbReference type="ARBA" id="ARBA00006484"/>
    </source>
</evidence>
<dbReference type="RefSeq" id="WP_329410192.1">
    <property type="nucleotide sequence ID" value="NZ_CP109441.1"/>
</dbReference>
<dbReference type="Pfam" id="PF13561">
    <property type="entry name" value="adh_short_C2"/>
    <property type="match status" value="1"/>
</dbReference>
<comment type="similarity">
    <text evidence="1">Belongs to the short-chain dehydrogenases/reductases (SDR) family.</text>
</comment>
<dbReference type="PANTHER" id="PTHR43943">
    <property type="entry name" value="DEHYDROGENASE/REDUCTASE (SDR FAMILY) MEMBER 4"/>
    <property type="match status" value="1"/>
</dbReference>
<dbReference type="CDD" id="cd05233">
    <property type="entry name" value="SDR_c"/>
    <property type="match status" value="1"/>
</dbReference>
<name>A0ABZ1YX56_9NOCA</name>
<dbReference type="InterPro" id="IPR020904">
    <property type="entry name" value="Sc_DH/Rdtase_CS"/>
</dbReference>
<dbReference type="EMBL" id="CP109441">
    <property type="protein sequence ID" value="WUV46460.1"/>
    <property type="molecule type" value="Genomic_DNA"/>
</dbReference>
<reference evidence="2" key="1">
    <citation type="submission" date="2022-10" db="EMBL/GenBank/DDBJ databases">
        <title>The complete genomes of actinobacterial strains from the NBC collection.</title>
        <authorList>
            <person name="Joergensen T.S."/>
            <person name="Alvarez Arevalo M."/>
            <person name="Sterndorff E.B."/>
            <person name="Faurdal D."/>
            <person name="Vuksanovic O."/>
            <person name="Mourched A.-S."/>
            <person name="Charusanti P."/>
            <person name="Shaw S."/>
            <person name="Blin K."/>
            <person name="Weber T."/>
        </authorList>
    </citation>
    <scope>NUCLEOTIDE SEQUENCE</scope>
    <source>
        <strain evidence="2">NBC_01482</strain>
    </source>
</reference>
<keyword evidence="3" id="KW-1185">Reference proteome</keyword>